<comment type="caution">
    <text evidence="1">The sequence shown here is derived from an EMBL/GenBank/DDBJ whole genome shotgun (WGS) entry which is preliminary data.</text>
</comment>
<reference evidence="1 2" key="1">
    <citation type="journal article" date="2019" name="Genome Biol. Evol.">
        <title>Insights into the evolution of the New World diploid cottons (Gossypium, subgenus Houzingenia) based on genome sequencing.</title>
        <authorList>
            <person name="Grover C.E."/>
            <person name="Arick M.A. 2nd"/>
            <person name="Thrash A."/>
            <person name="Conover J.L."/>
            <person name="Sanders W.S."/>
            <person name="Peterson D.G."/>
            <person name="Frelichowski J.E."/>
            <person name="Scheffler J.A."/>
            <person name="Scheffler B.E."/>
            <person name="Wendel J.F."/>
        </authorList>
    </citation>
    <scope>NUCLEOTIDE SEQUENCE [LARGE SCALE GENOMIC DNA]</scope>
    <source>
        <strain evidence="1">5</strain>
        <tissue evidence="1">Leaf</tissue>
    </source>
</reference>
<protein>
    <submittedName>
        <fullName evidence="1">Uncharacterized protein</fullName>
    </submittedName>
</protein>
<dbReference type="EMBL" id="JABEZY010000005">
    <property type="protein sequence ID" value="MBA0738992.1"/>
    <property type="molecule type" value="Genomic_DNA"/>
</dbReference>
<sequence>MMEVVRPIKAQTPTSKGLKIKRWQGVARLVGLLRHPIPITKAGFGAFDVADMRCLCSEIDITARLDAACTSCLFLLYYSNAGDEKLESQYLFHFAVMVDKTYFLSINCTYESLIVGYDHLAEFKNTLVDAIGKFFLRLAGLLKLKA</sequence>
<proteinExistence type="predicted"/>
<gene>
    <name evidence="1" type="ORF">Gogos_012299</name>
</gene>
<keyword evidence="2" id="KW-1185">Reference proteome</keyword>
<dbReference type="Proteomes" id="UP000593579">
    <property type="component" value="Unassembled WGS sequence"/>
</dbReference>
<accession>A0A7J9BS35</accession>
<evidence type="ECO:0000313" key="2">
    <source>
        <dbReference type="Proteomes" id="UP000593579"/>
    </source>
</evidence>
<dbReference type="AlphaFoldDB" id="A0A7J9BS35"/>
<name>A0A7J9BS35_GOSGO</name>
<organism evidence="1 2">
    <name type="scientific">Gossypium gossypioides</name>
    <name type="common">Mexican cotton</name>
    <name type="synonym">Selera gossypioides</name>
    <dbReference type="NCBI Taxonomy" id="34282"/>
    <lineage>
        <taxon>Eukaryota</taxon>
        <taxon>Viridiplantae</taxon>
        <taxon>Streptophyta</taxon>
        <taxon>Embryophyta</taxon>
        <taxon>Tracheophyta</taxon>
        <taxon>Spermatophyta</taxon>
        <taxon>Magnoliopsida</taxon>
        <taxon>eudicotyledons</taxon>
        <taxon>Gunneridae</taxon>
        <taxon>Pentapetalae</taxon>
        <taxon>rosids</taxon>
        <taxon>malvids</taxon>
        <taxon>Malvales</taxon>
        <taxon>Malvaceae</taxon>
        <taxon>Malvoideae</taxon>
        <taxon>Gossypium</taxon>
    </lineage>
</organism>
<evidence type="ECO:0000313" key="1">
    <source>
        <dbReference type="EMBL" id="MBA0738992.1"/>
    </source>
</evidence>